<evidence type="ECO:0000256" key="1">
    <source>
        <dbReference type="SAM" id="Phobius"/>
    </source>
</evidence>
<dbReference type="AlphaFoldDB" id="W7ISJ7"/>
<feature type="signal peptide" evidence="2">
    <location>
        <begin position="1"/>
        <end position="24"/>
    </location>
</feature>
<dbReference type="RefSeq" id="WP_063936017.1">
    <property type="nucleotide sequence ID" value="NZ_AYXG01000206.1"/>
</dbReference>
<accession>W7ISJ7</accession>
<evidence type="ECO:0000313" key="4">
    <source>
        <dbReference type="Proteomes" id="UP000019277"/>
    </source>
</evidence>
<evidence type="ECO:0008006" key="5">
    <source>
        <dbReference type="Google" id="ProtNLM"/>
    </source>
</evidence>
<proteinExistence type="predicted"/>
<dbReference type="Proteomes" id="UP000019277">
    <property type="component" value="Unassembled WGS sequence"/>
</dbReference>
<evidence type="ECO:0000313" key="3">
    <source>
        <dbReference type="EMBL" id="EWC59401.1"/>
    </source>
</evidence>
<reference evidence="3 4" key="1">
    <citation type="journal article" date="2014" name="Genome Announc.">
        <title>Draft Genome Sequence of the Antitrypanosomally Active Sponge-Associated Bacterium Actinokineospora sp. Strain EG49.</title>
        <authorList>
            <person name="Harjes J."/>
            <person name="Ryu T."/>
            <person name="Abdelmohsen U.R."/>
            <person name="Moitinho-Silva L."/>
            <person name="Horn H."/>
            <person name="Ravasi T."/>
            <person name="Hentschel U."/>
        </authorList>
    </citation>
    <scope>NUCLEOTIDE SEQUENCE [LARGE SCALE GENOMIC DNA]</scope>
    <source>
        <strain evidence="3 4">EG49</strain>
    </source>
</reference>
<keyword evidence="1" id="KW-0812">Transmembrane</keyword>
<comment type="caution">
    <text evidence="3">The sequence shown here is derived from an EMBL/GenBank/DDBJ whole genome shotgun (WGS) entry which is preliminary data.</text>
</comment>
<evidence type="ECO:0000256" key="2">
    <source>
        <dbReference type="SAM" id="SignalP"/>
    </source>
</evidence>
<organism evidence="3 4">
    <name type="scientific">Actinokineospora spheciospongiae</name>
    <dbReference type="NCBI Taxonomy" id="909613"/>
    <lineage>
        <taxon>Bacteria</taxon>
        <taxon>Bacillati</taxon>
        <taxon>Actinomycetota</taxon>
        <taxon>Actinomycetes</taxon>
        <taxon>Pseudonocardiales</taxon>
        <taxon>Pseudonocardiaceae</taxon>
        <taxon>Actinokineospora</taxon>
    </lineage>
</organism>
<dbReference type="STRING" id="909613.UO65_5347"/>
<keyword evidence="2" id="KW-0732">Signal</keyword>
<protein>
    <recommendedName>
        <fullName evidence="5">DUF916 domain-containing protein</fullName>
    </recommendedName>
</protein>
<dbReference type="EMBL" id="AYXG01000206">
    <property type="protein sequence ID" value="EWC59401.1"/>
    <property type="molecule type" value="Genomic_DNA"/>
</dbReference>
<keyword evidence="1" id="KW-0472">Membrane</keyword>
<keyword evidence="4" id="KW-1185">Reference proteome</keyword>
<gene>
    <name evidence="3" type="ORF">UO65_5347</name>
</gene>
<sequence>MRTLPALCALVAALALAPAAPAAAQPERLTWSVTPARAEGPDARPRFEYTVEPGMRYDDHLAVRNLGGGELTVDLYAADAVNTDSGGFDLLARDEHSPTLGAWVTLTRQQVVVAPRSTAVVPFSLTVPDDAEPGDHVGGLVAAVTTGGQVRVERRVGARLYARVAGPVTPALRIDPPAAAYRGTLNPAGPGEVDVTWTAVNDGNIRVAVRPSVRVHGPFGLTEVSWTGDTLPELLPGNAVTLTRTLTGVWPLGPLTAHVEAEPVTSADQPLAGAVDPATAETTVWAVPWTALGALLLLSGTLTALWRVRRRTRALTASA</sequence>
<name>W7ISJ7_9PSEU</name>
<feature type="transmembrane region" description="Helical" evidence="1">
    <location>
        <begin position="285"/>
        <end position="306"/>
    </location>
</feature>
<dbReference type="OrthoDB" id="4336304at2"/>
<feature type="chain" id="PRO_5004895978" description="DUF916 domain-containing protein" evidence="2">
    <location>
        <begin position="25"/>
        <end position="319"/>
    </location>
</feature>
<dbReference type="PATRIC" id="fig|909613.9.peg.5341"/>
<dbReference type="eggNOG" id="COG1361">
    <property type="taxonomic scope" value="Bacteria"/>
</dbReference>
<keyword evidence="1" id="KW-1133">Transmembrane helix</keyword>